<feature type="domain" description="BHLH" evidence="6">
    <location>
        <begin position="150"/>
        <end position="200"/>
    </location>
</feature>
<dbReference type="InterPro" id="IPR011598">
    <property type="entry name" value="bHLH_dom"/>
</dbReference>
<dbReference type="GO" id="GO:0005634">
    <property type="term" value="C:nucleus"/>
    <property type="evidence" value="ECO:0007669"/>
    <property type="project" value="UniProtKB-SubCell"/>
</dbReference>
<dbReference type="Gene3D" id="4.10.280.10">
    <property type="entry name" value="Helix-loop-helix DNA-binding domain"/>
    <property type="match status" value="1"/>
</dbReference>
<sequence length="330" mass="37411">MAAFSYQYNPFLVDHSHSPFMCLPPPSQHFHPLHQDIINCVDHQSSKITTVTENEPSSLTKNLSPQSSMVLDKLETGDEQVTQKINPMEKKRRARNNGPSSTNPKSHEIPAEARNKKQKKNKEEEKPKDERKCLDEPPTGYIHVRARRGQATDSHSLAERVRREKISERMKKLQQLVPGCDKVTGKALMLDEIINYVQSLQNQVEFLSMKLTSVNPMFYDMATDLDTFMVRPEKLNNLSSPSPPLSSSVSHCNSPKQGAAFADTTTMTPTNIFQTTNDYLLDTSASIFLQGQRSNIVSEDGSHFWEVEEQRQKFLNSHGFNNNLCSFSLI</sequence>
<dbReference type="OrthoDB" id="1928604at2759"/>
<dbReference type="PANTHER" id="PTHR12565">
    <property type="entry name" value="STEROL REGULATORY ELEMENT-BINDING PROTEIN"/>
    <property type="match status" value="1"/>
</dbReference>
<dbReference type="PANTHER" id="PTHR12565:SF431">
    <property type="entry name" value="TRANSCRIPTION FACTOR BHLH137"/>
    <property type="match status" value="1"/>
</dbReference>
<evidence type="ECO:0000256" key="4">
    <source>
        <dbReference type="ARBA" id="ARBA00023242"/>
    </source>
</evidence>
<evidence type="ECO:0000259" key="6">
    <source>
        <dbReference type="PROSITE" id="PS50888"/>
    </source>
</evidence>
<dbReference type="AlphaFoldDB" id="A0A9D5AE58"/>
<accession>A0A9D5AE58</accession>
<evidence type="ECO:0000313" key="8">
    <source>
        <dbReference type="Proteomes" id="UP001058974"/>
    </source>
</evidence>
<feature type="region of interest" description="Disordered" evidence="5">
    <location>
        <begin position="74"/>
        <end position="140"/>
    </location>
</feature>
<evidence type="ECO:0000313" key="7">
    <source>
        <dbReference type="EMBL" id="KAI5404739.1"/>
    </source>
</evidence>
<keyword evidence="2" id="KW-0805">Transcription regulation</keyword>
<keyword evidence="4" id="KW-0539">Nucleus</keyword>
<gene>
    <name evidence="7" type="ORF">KIW84_051773</name>
</gene>
<evidence type="ECO:0000256" key="3">
    <source>
        <dbReference type="ARBA" id="ARBA00023163"/>
    </source>
</evidence>
<dbReference type="FunFam" id="4.10.280.10:FF:000002">
    <property type="entry name" value="Basic helix-loop-helix transcription factor"/>
    <property type="match status" value="1"/>
</dbReference>
<evidence type="ECO:0000256" key="2">
    <source>
        <dbReference type="ARBA" id="ARBA00023015"/>
    </source>
</evidence>
<evidence type="ECO:0000256" key="5">
    <source>
        <dbReference type="SAM" id="MobiDB-lite"/>
    </source>
</evidence>
<keyword evidence="8" id="KW-1185">Reference proteome</keyword>
<comment type="caution">
    <text evidence="7">The sequence shown here is derived from an EMBL/GenBank/DDBJ whole genome shotgun (WGS) entry which is preliminary data.</text>
</comment>
<organism evidence="7 8">
    <name type="scientific">Pisum sativum</name>
    <name type="common">Garden pea</name>
    <name type="synonym">Lathyrus oleraceus</name>
    <dbReference type="NCBI Taxonomy" id="3888"/>
    <lineage>
        <taxon>Eukaryota</taxon>
        <taxon>Viridiplantae</taxon>
        <taxon>Streptophyta</taxon>
        <taxon>Embryophyta</taxon>
        <taxon>Tracheophyta</taxon>
        <taxon>Spermatophyta</taxon>
        <taxon>Magnoliopsida</taxon>
        <taxon>eudicotyledons</taxon>
        <taxon>Gunneridae</taxon>
        <taxon>Pentapetalae</taxon>
        <taxon>rosids</taxon>
        <taxon>fabids</taxon>
        <taxon>Fabales</taxon>
        <taxon>Fabaceae</taxon>
        <taxon>Papilionoideae</taxon>
        <taxon>50 kb inversion clade</taxon>
        <taxon>NPAAA clade</taxon>
        <taxon>Hologalegina</taxon>
        <taxon>IRL clade</taxon>
        <taxon>Fabeae</taxon>
        <taxon>Lathyrus</taxon>
    </lineage>
</organism>
<dbReference type="EMBL" id="JAMSHJ010000005">
    <property type="protein sequence ID" value="KAI5404739.1"/>
    <property type="molecule type" value="Genomic_DNA"/>
</dbReference>
<dbReference type="Proteomes" id="UP001058974">
    <property type="component" value="Chromosome 5"/>
</dbReference>
<evidence type="ECO:0000256" key="1">
    <source>
        <dbReference type="ARBA" id="ARBA00004123"/>
    </source>
</evidence>
<dbReference type="CDD" id="cd18919">
    <property type="entry name" value="bHLH_AtBPE_like"/>
    <property type="match status" value="1"/>
</dbReference>
<dbReference type="Gramene" id="Psat05G0177300-T1">
    <property type="protein sequence ID" value="KAI5404739.1"/>
    <property type="gene ID" value="KIW84_051773"/>
</dbReference>
<feature type="compositionally biased region" description="Basic and acidic residues" evidence="5">
    <location>
        <begin position="105"/>
        <end position="135"/>
    </location>
</feature>
<dbReference type="Gramene" id="Psat5g054400.1">
    <property type="protein sequence ID" value="Psat5g054400.1.cds"/>
    <property type="gene ID" value="Psat5g054400"/>
</dbReference>
<dbReference type="GO" id="GO:0046983">
    <property type="term" value="F:protein dimerization activity"/>
    <property type="evidence" value="ECO:0007669"/>
    <property type="project" value="InterPro"/>
</dbReference>
<comment type="subcellular location">
    <subcellularLocation>
        <location evidence="1">Nucleus</location>
    </subcellularLocation>
</comment>
<name>A0A9D5AE58_PEA</name>
<keyword evidence="3" id="KW-0804">Transcription</keyword>
<dbReference type="PROSITE" id="PS50888">
    <property type="entry name" value="BHLH"/>
    <property type="match status" value="1"/>
</dbReference>
<reference evidence="7 8" key="1">
    <citation type="journal article" date="2022" name="Nat. Genet.">
        <title>Improved pea reference genome and pan-genome highlight genomic features and evolutionary characteristics.</title>
        <authorList>
            <person name="Yang T."/>
            <person name="Liu R."/>
            <person name="Luo Y."/>
            <person name="Hu S."/>
            <person name="Wang D."/>
            <person name="Wang C."/>
            <person name="Pandey M.K."/>
            <person name="Ge S."/>
            <person name="Xu Q."/>
            <person name="Li N."/>
            <person name="Li G."/>
            <person name="Huang Y."/>
            <person name="Saxena R.K."/>
            <person name="Ji Y."/>
            <person name="Li M."/>
            <person name="Yan X."/>
            <person name="He Y."/>
            <person name="Liu Y."/>
            <person name="Wang X."/>
            <person name="Xiang C."/>
            <person name="Varshney R.K."/>
            <person name="Ding H."/>
            <person name="Gao S."/>
            <person name="Zong X."/>
        </authorList>
    </citation>
    <scope>NUCLEOTIDE SEQUENCE [LARGE SCALE GENOMIC DNA]</scope>
    <source>
        <strain evidence="7 8">cv. Zhongwan 6</strain>
    </source>
</reference>
<dbReference type="SUPFAM" id="SSF47459">
    <property type="entry name" value="HLH, helix-loop-helix DNA-binding domain"/>
    <property type="match status" value="1"/>
</dbReference>
<dbReference type="Pfam" id="PF00010">
    <property type="entry name" value="HLH"/>
    <property type="match status" value="1"/>
</dbReference>
<proteinExistence type="predicted"/>
<dbReference type="InterPro" id="IPR036638">
    <property type="entry name" value="HLH_DNA-bd_sf"/>
</dbReference>
<protein>
    <recommendedName>
        <fullName evidence="6">BHLH domain-containing protein</fullName>
    </recommendedName>
</protein>
<dbReference type="InterPro" id="IPR024097">
    <property type="entry name" value="bHLH_ZIP_TF"/>
</dbReference>
<dbReference type="GO" id="GO:0003700">
    <property type="term" value="F:DNA-binding transcription factor activity"/>
    <property type="evidence" value="ECO:0007669"/>
    <property type="project" value="TreeGrafter"/>
</dbReference>
<dbReference type="SMART" id="SM00353">
    <property type="entry name" value="HLH"/>
    <property type="match status" value="1"/>
</dbReference>
<dbReference type="Gramene" id="PSAT_LOCUS23484_t1">
    <property type="protein sequence ID" value="CAL5204488.1"/>
    <property type="gene ID" value="PSAT_LOCUS23484"/>
</dbReference>